<evidence type="ECO:0000256" key="4">
    <source>
        <dbReference type="ARBA" id="ARBA00022777"/>
    </source>
</evidence>
<dbReference type="InterPro" id="IPR002173">
    <property type="entry name" value="Carboh/pur_kinase_PfkB_CS"/>
</dbReference>
<comment type="caution">
    <text evidence="7">The sequence shown here is derived from an EMBL/GenBank/DDBJ whole genome shotgun (WGS) entry which is preliminary data.</text>
</comment>
<keyword evidence="3" id="KW-0547">Nucleotide-binding</keyword>
<dbReference type="RefSeq" id="WP_012041226.1">
    <property type="nucleotide sequence ID" value="NZ_JABFDP010000001.1"/>
</dbReference>
<protein>
    <submittedName>
        <fullName evidence="7">Carbohydrate kinase</fullName>
    </submittedName>
</protein>
<dbReference type="GO" id="GO:0016301">
    <property type="term" value="F:kinase activity"/>
    <property type="evidence" value="ECO:0007669"/>
    <property type="project" value="UniProtKB-KW"/>
</dbReference>
<dbReference type="InterPro" id="IPR029056">
    <property type="entry name" value="Ribokinase-like"/>
</dbReference>
<evidence type="ECO:0000313" key="8">
    <source>
        <dbReference type="Proteomes" id="UP001314635"/>
    </source>
</evidence>
<dbReference type="InterPro" id="IPR050306">
    <property type="entry name" value="PfkB_Carbo_kinase"/>
</dbReference>
<evidence type="ECO:0000313" key="7">
    <source>
        <dbReference type="EMBL" id="MBR1135372.1"/>
    </source>
</evidence>
<dbReference type="PROSITE" id="PS00584">
    <property type="entry name" value="PFKB_KINASES_2"/>
    <property type="match status" value="1"/>
</dbReference>
<gene>
    <name evidence="7" type="ORF">JQ619_06315</name>
</gene>
<evidence type="ECO:0000256" key="2">
    <source>
        <dbReference type="ARBA" id="ARBA00022679"/>
    </source>
</evidence>
<dbReference type="Gene3D" id="3.40.1190.20">
    <property type="match status" value="1"/>
</dbReference>
<keyword evidence="4 7" id="KW-0418">Kinase</keyword>
<evidence type="ECO:0000256" key="1">
    <source>
        <dbReference type="ARBA" id="ARBA00010688"/>
    </source>
</evidence>
<comment type="similarity">
    <text evidence="1">Belongs to the carbohydrate kinase PfkB family.</text>
</comment>
<keyword evidence="8" id="KW-1185">Reference proteome</keyword>
<evidence type="ECO:0000256" key="3">
    <source>
        <dbReference type="ARBA" id="ARBA00022741"/>
    </source>
</evidence>
<evidence type="ECO:0000259" key="6">
    <source>
        <dbReference type="Pfam" id="PF00294"/>
    </source>
</evidence>
<name>A0ABS5G259_9BRAD</name>
<dbReference type="Proteomes" id="UP001314635">
    <property type="component" value="Unassembled WGS sequence"/>
</dbReference>
<dbReference type="CDD" id="cd01167">
    <property type="entry name" value="bac_FRK"/>
    <property type="match status" value="1"/>
</dbReference>
<evidence type="ECO:0000256" key="5">
    <source>
        <dbReference type="ARBA" id="ARBA00022840"/>
    </source>
</evidence>
<reference evidence="8" key="1">
    <citation type="journal article" date="2021" name="ISME J.">
        <title>Evolutionary origin and ecological implication of a unique nif island in free-living Bradyrhizobium lineages.</title>
        <authorList>
            <person name="Tao J."/>
        </authorList>
    </citation>
    <scope>NUCLEOTIDE SEQUENCE [LARGE SCALE GENOMIC DNA]</scope>
    <source>
        <strain evidence="8">SZCCT0094</strain>
    </source>
</reference>
<dbReference type="SUPFAM" id="SSF53613">
    <property type="entry name" value="Ribokinase-like"/>
    <property type="match status" value="1"/>
</dbReference>
<dbReference type="EMBL" id="JAFCLK010000005">
    <property type="protein sequence ID" value="MBR1135372.1"/>
    <property type="molecule type" value="Genomic_DNA"/>
</dbReference>
<proteinExistence type="inferred from homology"/>
<accession>A0ABS5G259</accession>
<keyword evidence="5" id="KW-0067">ATP-binding</keyword>
<keyword evidence="2" id="KW-0808">Transferase</keyword>
<dbReference type="PANTHER" id="PTHR43085">
    <property type="entry name" value="HEXOKINASE FAMILY MEMBER"/>
    <property type="match status" value="1"/>
</dbReference>
<feature type="domain" description="Carbohydrate kinase PfkB" evidence="6">
    <location>
        <begin position="23"/>
        <end position="302"/>
    </location>
</feature>
<dbReference type="PANTHER" id="PTHR43085:SF1">
    <property type="entry name" value="PSEUDOURIDINE KINASE-RELATED"/>
    <property type="match status" value="1"/>
</dbReference>
<dbReference type="InterPro" id="IPR011611">
    <property type="entry name" value="PfkB_dom"/>
</dbReference>
<sequence>MILSCGDALIDFVPARLADGRDGLRPVVGGSCLNVPVGLARLGAPAGFVGGISTDLFGSMIAAHAQASGVDLSHATRSADQTTLAFVRHVGGEAQYAFYDAETAARKWTYRHGSIPFTSIDAIHVGSTTLIHDLGAAETRALIAATQGGVTISFDPNCRPNLVQDKAAYRVQMDGFAASADLIKMSDVDFDYLHGHDDYAARAEALLARGAKLVVVTRGPKGALGWHAGAGAAEVAAPAVEVVDTIGAGDSFQAGLLFALHRLGRLGKAALAELTATELRKVLAFAAACAAVTCTREGADPPRWADMTATWNDLG</sequence>
<dbReference type="Pfam" id="PF00294">
    <property type="entry name" value="PfkB"/>
    <property type="match status" value="1"/>
</dbReference>
<organism evidence="7 8">
    <name type="scientific">Bradyrhizobium denitrificans</name>
    <dbReference type="NCBI Taxonomy" id="2734912"/>
    <lineage>
        <taxon>Bacteria</taxon>
        <taxon>Pseudomonadati</taxon>
        <taxon>Pseudomonadota</taxon>
        <taxon>Alphaproteobacteria</taxon>
        <taxon>Hyphomicrobiales</taxon>
        <taxon>Nitrobacteraceae</taxon>
        <taxon>Bradyrhizobium</taxon>
    </lineage>
</organism>